<evidence type="ECO:0000313" key="7">
    <source>
        <dbReference type="Proteomes" id="UP000183760"/>
    </source>
</evidence>
<gene>
    <name evidence="5" type="primary">ftsI</name>
    <name evidence="5" type="ORF">MFU01_16460</name>
    <name evidence="6" type="ORF">SAMN05443572_102280</name>
</gene>
<dbReference type="AlphaFoldDB" id="A0A511SXH1"/>
<keyword evidence="3" id="KW-0472">Membrane</keyword>
<dbReference type="SUPFAM" id="SSF54184">
    <property type="entry name" value="Penicillin-binding protein 2x (pbp-2x), c-terminal domain"/>
    <property type="match status" value="1"/>
</dbReference>
<reference evidence="5 8" key="2">
    <citation type="submission" date="2019-07" db="EMBL/GenBank/DDBJ databases">
        <title>Whole genome shotgun sequence of Myxococcus fulvus NBRC 100333.</title>
        <authorList>
            <person name="Hosoyama A."/>
            <person name="Uohara A."/>
            <person name="Ohji S."/>
            <person name="Ichikawa N."/>
        </authorList>
    </citation>
    <scope>NUCLEOTIDE SEQUENCE [LARGE SCALE GENOMIC DNA]</scope>
    <source>
        <strain evidence="5 8">NBRC 100333</strain>
    </source>
</reference>
<dbReference type="Gene3D" id="3.40.710.10">
    <property type="entry name" value="DD-peptidase/beta-lactamase superfamily"/>
    <property type="match status" value="1"/>
</dbReference>
<name>A0A511SXH1_MYXFU</name>
<proteinExistence type="predicted"/>
<dbReference type="Proteomes" id="UP000321514">
    <property type="component" value="Unassembled WGS sequence"/>
</dbReference>
<dbReference type="Gene3D" id="3.90.1310.10">
    <property type="entry name" value="Penicillin-binding protein 2a (Domain 2)"/>
    <property type="match status" value="1"/>
</dbReference>
<keyword evidence="6" id="KW-0131">Cell cycle</keyword>
<dbReference type="Pfam" id="PF03717">
    <property type="entry name" value="PBP_dimer"/>
    <property type="match status" value="1"/>
</dbReference>
<dbReference type="RefSeq" id="WP_046715506.1">
    <property type="nucleotide sequence ID" value="NZ_BJXR01000016.1"/>
</dbReference>
<dbReference type="Gene3D" id="3.30.450.330">
    <property type="match status" value="1"/>
</dbReference>
<dbReference type="InterPro" id="IPR001460">
    <property type="entry name" value="PCN-bd_Tpept"/>
</dbReference>
<dbReference type="GO" id="GO:0005886">
    <property type="term" value="C:plasma membrane"/>
    <property type="evidence" value="ECO:0007669"/>
    <property type="project" value="TreeGrafter"/>
</dbReference>
<dbReference type="PANTHER" id="PTHR30627:SF1">
    <property type="entry name" value="PEPTIDOGLYCAN D,D-TRANSPEPTIDASE FTSI"/>
    <property type="match status" value="1"/>
</dbReference>
<comment type="subcellular location">
    <subcellularLocation>
        <location evidence="1">Membrane</location>
    </subcellularLocation>
</comment>
<protein>
    <submittedName>
        <fullName evidence="5 6">Penicillin-binding protein</fullName>
    </submittedName>
</protein>
<keyword evidence="2" id="KW-0121">Carboxypeptidase</keyword>
<dbReference type="EMBL" id="FOIB01000002">
    <property type="protein sequence ID" value="SET43950.1"/>
    <property type="molecule type" value="Genomic_DNA"/>
</dbReference>
<dbReference type="GO" id="GO:0071555">
    <property type="term" value="P:cell wall organization"/>
    <property type="evidence" value="ECO:0007669"/>
    <property type="project" value="TreeGrafter"/>
</dbReference>
<dbReference type="SUPFAM" id="SSF56519">
    <property type="entry name" value="Penicillin binding protein dimerisation domain"/>
    <property type="match status" value="1"/>
</dbReference>
<dbReference type="Pfam" id="PF00905">
    <property type="entry name" value="Transpeptidase"/>
    <property type="match status" value="1"/>
</dbReference>
<dbReference type="STRING" id="1334629.MFUL124B02_32680"/>
<dbReference type="InterPro" id="IPR036138">
    <property type="entry name" value="PBP_dimer_sf"/>
</dbReference>
<evidence type="ECO:0000256" key="2">
    <source>
        <dbReference type="ARBA" id="ARBA00022645"/>
    </source>
</evidence>
<reference evidence="6 7" key="1">
    <citation type="submission" date="2016-10" db="EMBL/GenBank/DDBJ databases">
        <authorList>
            <person name="Varghese N."/>
            <person name="Submissions S."/>
        </authorList>
    </citation>
    <scope>NUCLEOTIDE SEQUENCE [LARGE SCALE GENOMIC DNA]</scope>
    <source>
        <strain evidence="6 7">DSM 16525</strain>
    </source>
</reference>
<dbReference type="Pfam" id="PF03793">
    <property type="entry name" value="PASTA"/>
    <property type="match status" value="1"/>
</dbReference>
<evidence type="ECO:0000313" key="5">
    <source>
        <dbReference type="EMBL" id="GEN06609.1"/>
    </source>
</evidence>
<evidence type="ECO:0000313" key="8">
    <source>
        <dbReference type="Proteomes" id="UP000321514"/>
    </source>
</evidence>
<dbReference type="GO" id="GO:0008658">
    <property type="term" value="F:penicillin binding"/>
    <property type="evidence" value="ECO:0007669"/>
    <property type="project" value="InterPro"/>
</dbReference>
<comment type="caution">
    <text evidence="5">The sequence shown here is derived from an EMBL/GenBank/DDBJ whole genome shotgun (WGS) entry which is preliminary data.</text>
</comment>
<keyword evidence="6" id="KW-0132">Cell division</keyword>
<dbReference type="InterPro" id="IPR005311">
    <property type="entry name" value="PBP_dimer"/>
</dbReference>
<evidence type="ECO:0000256" key="3">
    <source>
        <dbReference type="ARBA" id="ARBA00023136"/>
    </source>
</evidence>
<dbReference type="InterPro" id="IPR012338">
    <property type="entry name" value="Beta-lactam/transpept-like"/>
</dbReference>
<dbReference type="Gene3D" id="3.30.10.20">
    <property type="match status" value="1"/>
</dbReference>
<evidence type="ECO:0000259" key="4">
    <source>
        <dbReference type="PROSITE" id="PS51178"/>
    </source>
</evidence>
<dbReference type="PANTHER" id="PTHR30627">
    <property type="entry name" value="PEPTIDOGLYCAN D,D-TRANSPEPTIDASE"/>
    <property type="match status" value="1"/>
</dbReference>
<evidence type="ECO:0000313" key="6">
    <source>
        <dbReference type="EMBL" id="SET43950.1"/>
    </source>
</evidence>
<evidence type="ECO:0000256" key="1">
    <source>
        <dbReference type="ARBA" id="ARBA00004370"/>
    </source>
</evidence>
<dbReference type="InterPro" id="IPR050515">
    <property type="entry name" value="Beta-lactam/transpept"/>
</dbReference>
<keyword evidence="2" id="KW-0378">Hydrolase</keyword>
<organism evidence="5 8">
    <name type="scientific">Myxococcus fulvus</name>
    <dbReference type="NCBI Taxonomy" id="33"/>
    <lineage>
        <taxon>Bacteria</taxon>
        <taxon>Pseudomonadati</taxon>
        <taxon>Myxococcota</taxon>
        <taxon>Myxococcia</taxon>
        <taxon>Myxococcales</taxon>
        <taxon>Cystobacterineae</taxon>
        <taxon>Myxococcaceae</taxon>
        <taxon>Myxococcus</taxon>
    </lineage>
</organism>
<dbReference type="Proteomes" id="UP000183760">
    <property type="component" value="Unassembled WGS sequence"/>
</dbReference>
<dbReference type="InterPro" id="IPR005543">
    <property type="entry name" value="PASTA_dom"/>
</dbReference>
<keyword evidence="7" id="KW-1185">Reference proteome</keyword>
<dbReference type="SUPFAM" id="SSF56601">
    <property type="entry name" value="beta-lactamase/transpeptidase-like"/>
    <property type="match status" value="1"/>
</dbReference>
<sequence length="673" mass="71522">MRDFKATRAPEPNAKGLKLRVQLLFGLFLLLLGVAFARAVQLQVFEQEKLRGMAQDQYVRQIEIPARRGDIFDRRGTPLAQSVEVDSVWVDPSMLPDVRQASKQLAKALKVDADELAARLARSKRFAWVKRQAKPQEVAAVKALGLPGLGFTKEPKRFYPQRELGAHVMGLVGMDGKGLEGLEKAFEDELSGQNSRMSGFRDAKGRKLLVQGATDPLERQGAAVTLTLDRHLQYVAEKALAKAVEEAKAVAGMVVALDPKTGELLAVANHPRFNPNTPESSSRGGMRNRAALDTFEPGSTTKPFVVAAALEEKAITPESVFFCENGAWRVGRHTINDTHSYGWLAPQGILQVSSNICMAKIAQVLGREKMVAGYHAFGFAERTGLSLPGEGRGVIPFPKAEVSLATQSFGQGMTATAVQIAAGYGALANDGVMMRPYLVSKVVDPDGVVLLENRPTEVRRVVSSKVARQVVGMLESVVVKGGTAPKAAMDEYRVAGKTGTAQKADPVARGYSDKRIASFVGMVPAEDPRIVILVVVDEPKTDVYGGLVAAPAFKEIATAAMAHLAVPPSRTVAPGTAVAAASPAPVAAKPVARAAVEPARPALEEAVSESPEPGTVRVPDVQGAGGREAVVKLLAAALEPQVLGSGRVVSQTPAAGSLVEKGARVTLEMATRQ</sequence>
<dbReference type="GO" id="GO:0004180">
    <property type="term" value="F:carboxypeptidase activity"/>
    <property type="evidence" value="ECO:0007669"/>
    <property type="project" value="UniProtKB-KW"/>
</dbReference>
<dbReference type="PROSITE" id="PS51178">
    <property type="entry name" value="PASTA"/>
    <property type="match status" value="1"/>
</dbReference>
<dbReference type="GO" id="GO:0051301">
    <property type="term" value="P:cell division"/>
    <property type="evidence" value="ECO:0007669"/>
    <property type="project" value="UniProtKB-KW"/>
</dbReference>
<keyword evidence="2" id="KW-0645">Protease</keyword>
<feature type="domain" description="PASTA" evidence="4">
    <location>
        <begin position="612"/>
        <end position="671"/>
    </location>
</feature>
<dbReference type="EMBL" id="BJXR01000016">
    <property type="protein sequence ID" value="GEN06609.1"/>
    <property type="molecule type" value="Genomic_DNA"/>
</dbReference>
<dbReference type="OrthoDB" id="9789078at2"/>
<accession>A0A511SXH1</accession>
<dbReference type="SMART" id="SM00740">
    <property type="entry name" value="PASTA"/>
    <property type="match status" value="1"/>
</dbReference>